<organism evidence="2 3">
    <name type="scientific">Champsocephalus gunnari</name>
    <name type="common">Mackerel icefish</name>
    <dbReference type="NCBI Taxonomy" id="52237"/>
    <lineage>
        <taxon>Eukaryota</taxon>
        <taxon>Metazoa</taxon>
        <taxon>Chordata</taxon>
        <taxon>Craniata</taxon>
        <taxon>Vertebrata</taxon>
        <taxon>Euteleostomi</taxon>
        <taxon>Actinopterygii</taxon>
        <taxon>Neopterygii</taxon>
        <taxon>Teleostei</taxon>
        <taxon>Neoteleostei</taxon>
        <taxon>Acanthomorphata</taxon>
        <taxon>Eupercaria</taxon>
        <taxon>Perciformes</taxon>
        <taxon>Notothenioidei</taxon>
        <taxon>Channichthyidae</taxon>
        <taxon>Champsocephalus</taxon>
    </lineage>
</organism>
<evidence type="ECO:0000313" key="2">
    <source>
        <dbReference type="EMBL" id="KAK5931765.1"/>
    </source>
</evidence>
<dbReference type="Proteomes" id="UP001331515">
    <property type="component" value="Unassembled WGS sequence"/>
</dbReference>
<protein>
    <submittedName>
        <fullName evidence="2">Uncharacterized protein</fullName>
    </submittedName>
</protein>
<sequence length="76" mass="8252">MMVPRKRKDSTAVTGESHRVLGGWGCGLPKVHNHLHCLESVELQVVVPTPGHQMVHLPPVGRLVPTRDESDEGGVV</sequence>
<gene>
    <name evidence="2" type="ORF">CgunFtcFv8_003535</name>
</gene>
<dbReference type="EMBL" id="JAURVH010001515">
    <property type="protein sequence ID" value="KAK5931765.1"/>
    <property type="molecule type" value="Genomic_DNA"/>
</dbReference>
<keyword evidence="3" id="KW-1185">Reference proteome</keyword>
<reference evidence="2 3" key="1">
    <citation type="journal article" date="2023" name="Mol. Biol. Evol.">
        <title>Genomics of Secondarily Temperate Adaptation in the Only Non-Antarctic Icefish.</title>
        <authorList>
            <person name="Rivera-Colon A.G."/>
            <person name="Rayamajhi N."/>
            <person name="Minhas B.F."/>
            <person name="Madrigal G."/>
            <person name="Bilyk K.T."/>
            <person name="Yoon V."/>
            <person name="Hune M."/>
            <person name="Gregory S."/>
            <person name="Cheng C.H.C."/>
            <person name="Catchen J.M."/>
        </authorList>
    </citation>
    <scope>NUCLEOTIDE SEQUENCE [LARGE SCALE GENOMIC DNA]</scope>
    <source>
        <tissue evidence="2">White muscle</tissue>
    </source>
</reference>
<accession>A0AAN8E0P1</accession>
<evidence type="ECO:0000256" key="1">
    <source>
        <dbReference type="SAM" id="MobiDB-lite"/>
    </source>
</evidence>
<comment type="caution">
    <text evidence="2">The sequence shown here is derived from an EMBL/GenBank/DDBJ whole genome shotgun (WGS) entry which is preliminary data.</text>
</comment>
<name>A0AAN8E0P1_CHAGU</name>
<feature type="region of interest" description="Disordered" evidence="1">
    <location>
        <begin position="52"/>
        <end position="76"/>
    </location>
</feature>
<dbReference type="AlphaFoldDB" id="A0AAN8E0P1"/>
<proteinExistence type="predicted"/>
<evidence type="ECO:0000313" key="3">
    <source>
        <dbReference type="Proteomes" id="UP001331515"/>
    </source>
</evidence>